<keyword evidence="3" id="KW-1185">Reference proteome</keyword>
<protein>
    <submittedName>
        <fullName evidence="2">Uncharacterized protein</fullName>
    </submittedName>
</protein>
<name>A0A310SDX1_9HYME</name>
<reference evidence="2 3" key="1">
    <citation type="submission" date="2015-07" db="EMBL/GenBank/DDBJ databases">
        <title>The genome of Eufriesea mexicana.</title>
        <authorList>
            <person name="Pan H."/>
            <person name="Kapheim K."/>
        </authorList>
    </citation>
    <scope>NUCLEOTIDE SEQUENCE [LARGE SCALE GENOMIC DNA]</scope>
    <source>
        <strain evidence="2">0111107269</strain>
        <tissue evidence="2">Whole body</tissue>
    </source>
</reference>
<sequence length="243" mass="27507">MNENSSTHPVLNPHVLLTSLQVRSPQDLARNWRFHHGDRRCPGVRSSSLKKTRCSHFMVCEQKDKVMYTLVTYQTPMRPIQLRLFHLGSFRVLQNKITHGGYGGQAGIDGVTIGDWIGDQRQVVGRNSRIGPALARVLAHFHSSYSQSATTTALALQTFRIRTATMTDEETFRNRDDDPAPPTEITRRNQRDPTRSNEIITSQLSAVTHNLNYVRPCLRLTALTRDGSLGRHGLEPRLTISRE</sequence>
<feature type="compositionally biased region" description="Basic and acidic residues" evidence="1">
    <location>
        <begin position="185"/>
        <end position="195"/>
    </location>
</feature>
<gene>
    <name evidence="2" type="ORF">WN48_10317</name>
</gene>
<feature type="region of interest" description="Disordered" evidence="1">
    <location>
        <begin position="167"/>
        <end position="195"/>
    </location>
</feature>
<dbReference type="AlphaFoldDB" id="A0A310SDX1"/>
<accession>A0A310SDX1</accession>
<proteinExistence type="predicted"/>
<organism evidence="2 3">
    <name type="scientific">Eufriesea mexicana</name>
    <dbReference type="NCBI Taxonomy" id="516756"/>
    <lineage>
        <taxon>Eukaryota</taxon>
        <taxon>Metazoa</taxon>
        <taxon>Ecdysozoa</taxon>
        <taxon>Arthropoda</taxon>
        <taxon>Hexapoda</taxon>
        <taxon>Insecta</taxon>
        <taxon>Pterygota</taxon>
        <taxon>Neoptera</taxon>
        <taxon>Endopterygota</taxon>
        <taxon>Hymenoptera</taxon>
        <taxon>Apocrita</taxon>
        <taxon>Aculeata</taxon>
        <taxon>Apoidea</taxon>
        <taxon>Anthophila</taxon>
        <taxon>Apidae</taxon>
        <taxon>Eufriesea</taxon>
    </lineage>
</organism>
<evidence type="ECO:0000313" key="3">
    <source>
        <dbReference type="Proteomes" id="UP000250275"/>
    </source>
</evidence>
<dbReference type="Proteomes" id="UP000250275">
    <property type="component" value="Unassembled WGS sequence"/>
</dbReference>
<dbReference type="EMBL" id="KQ760869">
    <property type="protein sequence ID" value="OAD58772.1"/>
    <property type="molecule type" value="Genomic_DNA"/>
</dbReference>
<evidence type="ECO:0000256" key="1">
    <source>
        <dbReference type="SAM" id="MobiDB-lite"/>
    </source>
</evidence>
<evidence type="ECO:0000313" key="2">
    <source>
        <dbReference type="EMBL" id="OAD58772.1"/>
    </source>
</evidence>